<accession>A0A1K1PBQ9</accession>
<dbReference type="OrthoDB" id="596403at2"/>
<dbReference type="GO" id="GO:0005886">
    <property type="term" value="C:plasma membrane"/>
    <property type="evidence" value="ECO:0007669"/>
    <property type="project" value="TreeGrafter"/>
</dbReference>
<keyword evidence="2" id="KW-1185">Reference proteome</keyword>
<organism evidence="1 2">
    <name type="scientific">Cellulophaga fucicola</name>
    <dbReference type="NCBI Taxonomy" id="76595"/>
    <lineage>
        <taxon>Bacteria</taxon>
        <taxon>Pseudomonadati</taxon>
        <taxon>Bacteroidota</taxon>
        <taxon>Flavobacteriia</taxon>
        <taxon>Flavobacteriales</taxon>
        <taxon>Flavobacteriaceae</taxon>
        <taxon>Cellulophaga</taxon>
    </lineage>
</organism>
<dbReference type="RefSeq" id="WP_072303407.1">
    <property type="nucleotide sequence ID" value="NZ_FPIY01000002.1"/>
</dbReference>
<dbReference type="PANTHER" id="PTHR30441">
    <property type="entry name" value="DUF748 DOMAIN-CONTAINING PROTEIN"/>
    <property type="match status" value="1"/>
</dbReference>
<reference evidence="2" key="1">
    <citation type="submission" date="2016-11" db="EMBL/GenBank/DDBJ databases">
        <authorList>
            <person name="Varghese N."/>
            <person name="Submissions S."/>
        </authorList>
    </citation>
    <scope>NUCLEOTIDE SEQUENCE [LARGE SCALE GENOMIC DNA]</scope>
    <source>
        <strain evidence="2">DSM 24786</strain>
    </source>
</reference>
<dbReference type="STRING" id="76595.SAMN05660313_01761"/>
<gene>
    <name evidence="1" type="ORF">SAMN05660313_01761</name>
</gene>
<evidence type="ECO:0000313" key="2">
    <source>
        <dbReference type="Proteomes" id="UP000183257"/>
    </source>
</evidence>
<dbReference type="GO" id="GO:0090313">
    <property type="term" value="P:regulation of protein targeting to membrane"/>
    <property type="evidence" value="ECO:0007669"/>
    <property type="project" value="TreeGrafter"/>
</dbReference>
<evidence type="ECO:0000313" key="1">
    <source>
        <dbReference type="EMBL" id="SFW44915.1"/>
    </source>
</evidence>
<proteinExistence type="predicted"/>
<dbReference type="EMBL" id="FPIY01000002">
    <property type="protein sequence ID" value="SFW44915.1"/>
    <property type="molecule type" value="Genomic_DNA"/>
</dbReference>
<protein>
    <submittedName>
        <fullName evidence="1">AsmA-like C-terminal region</fullName>
    </submittedName>
</protein>
<name>A0A1K1PBQ9_9FLAO</name>
<dbReference type="Proteomes" id="UP000183257">
    <property type="component" value="Unassembled WGS sequence"/>
</dbReference>
<dbReference type="InterPro" id="IPR052894">
    <property type="entry name" value="AsmA-related"/>
</dbReference>
<sequence length="912" mass="98675">MKKKILKIIGVVVLLIVVLLIAAPFFLQGKIEGIIKSKVNNNIEATLDFASADLSLFSSFPNAKVTINDLVLINKAPFAGDTLFASKEIALDMAITELFKDPSEAIGVKSLAVDGAKLTIMVNKDSIANYDIAKKDPNAPVETAAAEEEGSSFNLAMESYKITNSSIVYVDQTSGMALALTDLQHSGTGDLSLEKSELDTKTTALVSFGMGGTNYLNRNSVGLDALIGIDLKESKFSFLKNEALINKLPLVFDGFVKLNDDNQEVHINFKTLSSEFKNFLALVPEEYSKSIDNVKTTGKFTVEGKLDGIVDETHIPKFSVKLNSDNASFKYPDLPKSVTNIFINAGIDNTTGLVEDTTVDIKKLAFAIDQDQFSLTSKITDLMGNTKVKAHLTGKMNLANISKAYPVPADLNLKGLLNADVSTSFDMASIEKEQYQNTATSGTLNLKDFEYNSDELKNPVQITTTSLTFNPKTVSLNEFQGKTGKTDFSAKGTITNLLGFMFKDEKVKGDFALNSNTFALNDFMVDEVETESTSTEKTESKPVAAEEKLKIPSFLDATITANANTVLYDNLTLKDVKGTLRIKDETATLSDMTTALFGGKMSFNGEVSTKNEAATFAMNLGMNQFNIGQALKGLEMLEVLAPIAKIVRGNLNSDISIAGNLKDDFTPDLATISGKVLAELLSTELNPKEEKFMSAIGDKLSFLKPEKLNLNGLKTALSFDNGKVSVKPFKLNYGDVVMNVSGSHTFDSKLAYNATVEVPAKYLGGDINKLIAKIDDKQLENLTIPVTANIGGNFTSPEVKTDLTSGVKNLTSQLVEIEKQKLIAKGKDKATSVISDLLNKNKSKTDSLTAKDDKASVVKDVVGGLFGKKDTTAVKQDSTAKTKKEEQKDAAKAILGGLFGKKKKETEKDTTK</sequence>
<dbReference type="AlphaFoldDB" id="A0A1K1PBQ9"/>
<dbReference type="PANTHER" id="PTHR30441:SF8">
    <property type="entry name" value="DUF748 DOMAIN-CONTAINING PROTEIN"/>
    <property type="match status" value="1"/>
</dbReference>